<sequence>MVKVVSGTSLGPLIETLQLVPFAQREMPDVPLRDDMTPSHRSEIVSVLAPLHELTTLRAGDAENKYVADT</sequence>
<reference evidence="3" key="1">
    <citation type="submission" date="2020-05" db="EMBL/GenBank/DDBJ databases">
        <authorList>
            <person name="Chiriac C."/>
            <person name="Salcher M."/>
            <person name="Ghai R."/>
            <person name="Kavagutti S V."/>
        </authorList>
    </citation>
    <scope>NUCLEOTIDE SEQUENCE</scope>
</reference>
<gene>
    <name evidence="1" type="ORF">UFOPK3164_00889</name>
    <name evidence="2" type="ORF">UFOPK3427_01620</name>
    <name evidence="3" type="ORF">UFOPK4112_00346</name>
</gene>
<accession>A0A6J7QBB9</accession>
<name>A0A6J7QBB9_9ZZZZ</name>
<dbReference type="AlphaFoldDB" id="A0A6J7QBB9"/>
<organism evidence="3">
    <name type="scientific">freshwater metagenome</name>
    <dbReference type="NCBI Taxonomy" id="449393"/>
    <lineage>
        <taxon>unclassified sequences</taxon>
        <taxon>metagenomes</taxon>
        <taxon>ecological metagenomes</taxon>
    </lineage>
</organism>
<evidence type="ECO:0000313" key="3">
    <source>
        <dbReference type="EMBL" id="CAB5011624.1"/>
    </source>
</evidence>
<evidence type="ECO:0000313" key="2">
    <source>
        <dbReference type="EMBL" id="CAB4882326.1"/>
    </source>
</evidence>
<dbReference type="EMBL" id="CAFBPM010000002">
    <property type="protein sequence ID" value="CAB5011624.1"/>
    <property type="molecule type" value="Genomic_DNA"/>
</dbReference>
<evidence type="ECO:0000313" key="1">
    <source>
        <dbReference type="EMBL" id="CAB4827901.1"/>
    </source>
</evidence>
<protein>
    <submittedName>
        <fullName evidence="3">Unannotated protein</fullName>
    </submittedName>
</protein>
<dbReference type="EMBL" id="CAFBLT010000002">
    <property type="protein sequence ID" value="CAB4882326.1"/>
    <property type="molecule type" value="Genomic_DNA"/>
</dbReference>
<dbReference type="EMBL" id="CAFABE010000035">
    <property type="protein sequence ID" value="CAB4827901.1"/>
    <property type="molecule type" value="Genomic_DNA"/>
</dbReference>
<proteinExistence type="predicted"/>